<name>A0AAW6DPM6_MEDGN</name>
<dbReference type="GO" id="GO:0003677">
    <property type="term" value="F:DNA binding"/>
    <property type="evidence" value="ECO:0007669"/>
    <property type="project" value="InterPro"/>
</dbReference>
<reference evidence="2" key="1">
    <citation type="submission" date="2023-01" db="EMBL/GenBank/DDBJ databases">
        <title>Human gut microbiome strain richness.</title>
        <authorList>
            <person name="Chen-Liaw A."/>
        </authorList>
    </citation>
    <scope>NUCLEOTIDE SEQUENCE</scope>
    <source>
        <strain evidence="2">RTP21484st1_H11_RTP21484_190118</strain>
    </source>
</reference>
<dbReference type="EMBL" id="JAQMLA010000180">
    <property type="protein sequence ID" value="MDB8688992.1"/>
    <property type="molecule type" value="Genomic_DNA"/>
</dbReference>
<dbReference type="Proteomes" id="UP001212160">
    <property type="component" value="Unassembled WGS sequence"/>
</dbReference>
<dbReference type="AlphaFoldDB" id="A0AAW6DPM6"/>
<dbReference type="Gene3D" id="1.10.260.40">
    <property type="entry name" value="lambda repressor-like DNA-binding domains"/>
    <property type="match status" value="1"/>
</dbReference>
<dbReference type="PROSITE" id="PS50943">
    <property type="entry name" value="HTH_CROC1"/>
    <property type="match status" value="1"/>
</dbReference>
<gene>
    <name evidence="2" type="ORF">PNW85_20600</name>
</gene>
<feature type="domain" description="HTH cro/C1-type" evidence="1">
    <location>
        <begin position="153"/>
        <end position="210"/>
    </location>
</feature>
<dbReference type="SUPFAM" id="SSF47413">
    <property type="entry name" value="lambda repressor-like DNA-binding domains"/>
    <property type="match status" value="1"/>
</dbReference>
<evidence type="ECO:0000313" key="3">
    <source>
        <dbReference type="Proteomes" id="UP001212160"/>
    </source>
</evidence>
<comment type="caution">
    <text evidence="2">The sequence shown here is derived from an EMBL/GenBank/DDBJ whole genome shotgun (WGS) entry which is preliminary data.</text>
</comment>
<accession>A0AAW6DPM6</accession>
<sequence>MEINAYYNGYLQESQEVLGDMMDYGINTCSIEAEQFFTMFISSRVAEQFEKGNPRYIAGMSGGELAKEVIYKVTGKEPEQPEEFYLDKSPEYWCGWALAFYQWKTGRSFKKIYDIVSIQEILFMYPTHHEADIERFVATMDQLYAKRHTKTYLQQFRENINMSVQELAEESGLRLSDIIELEKNFCKIMHTSAETVFHLSRILGCNMEDLLEI</sequence>
<dbReference type="RefSeq" id="WP_272108493.1">
    <property type="nucleotide sequence ID" value="NZ_JAQMLA010000180.1"/>
</dbReference>
<dbReference type="CDD" id="cd00093">
    <property type="entry name" value="HTH_XRE"/>
    <property type="match status" value="1"/>
</dbReference>
<proteinExistence type="predicted"/>
<organism evidence="2 3">
    <name type="scientific">Mediterraneibacter gnavus</name>
    <name type="common">Ruminococcus gnavus</name>
    <dbReference type="NCBI Taxonomy" id="33038"/>
    <lineage>
        <taxon>Bacteria</taxon>
        <taxon>Bacillati</taxon>
        <taxon>Bacillota</taxon>
        <taxon>Clostridia</taxon>
        <taxon>Lachnospirales</taxon>
        <taxon>Lachnospiraceae</taxon>
        <taxon>Mediterraneibacter</taxon>
    </lineage>
</organism>
<evidence type="ECO:0000313" key="2">
    <source>
        <dbReference type="EMBL" id="MDB8688992.1"/>
    </source>
</evidence>
<dbReference type="Pfam" id="PF13443">
    <property type="entry name" value="HTH_26"/>
    <property type="match status" value="1"/>
</dbReference>
<dbReference type="InterPro" id="IPR001387">
    <property type="entry name" value="Cro/C1-type_HTH"/>
</dbReference>
<protein>
    <submittedName>
        <fullName evidence="2">Helix-turn-helix transcriptional regulator</fullName>
    </submittedName>
</protein>
<dbReference type="SMART" id="SM00530">
    <property type="entry name" value="HTH_XRE"/>
    <property type="match status" value="1"/>
</dbReference>
<evidence type="ECO:0000259" key="1">
    <source>
        <dbReference type="PROSITE" id="PS50943"/>
    </source>
</evidence>
<dbReference type="InterPro" id="IPR010982">
    <property type="entry name" value="Lambda_DNA-bd_dom_sf"/>
</dbReference>